<proteinExistence type="inferred from homology"/>
<dbReference type="OrthoDB" id="10267235at2759"/>
<dbReference type="PANTHER" id="PTHR22603">
    <property type="entry name" value="CHOLINE/ETHANOALAMINE KINASE"/>
    <property type="match status" value="1"/>
</dbReference>
<evidence type="ECO:0000313" key="5">
    <source>
        <dbReference type="Proteomes" id="UP000243515"/>
    </source>
</evidence>
<sequence>MLPPASEDSVSTPLRYIPLSYNHAESQASALRLVLTLNPDWETPGNNIEFVRFTDGITNTLLKIINRKPGLTEEQIDNEAVLMRAYGNHTEILIDRERETKSHALLARRGLAPPLLAQFKNGLLYRFLRGQPATPTDLIRAPVWRGIARRLGQWHAVLPVQKGPMTMSPERRSLLGRVELLGSQGKAIATTTDDISPIQMRRTGPNLWATLQKWILALPRKTEQQRQRRKHLQKELERTIAELDDGSGIGEEGLIFAHCDLLCANVIIVPQTRSLTLRGDGAEKVQFIDYEYATPSPAAFDIANHFAEWGGYNCDYNMIPTKSVRRQFLTEYVKSYHKYRGLSNAGQEEVVDKLFIDVDRFRGIPGFYWGVWALIQATISQIDFDYASYAEIRLGEYWAWRREVDGTRAQTGEEVPLRERRWAQA</sequence>
<dbReference type="EC" id="2.7.1.82" evidence="3"/>
<dbReference type="GO" id="GO:0005737">
    <property type="term" value="C:cytoplasm"/>
    <property type="evidence" value="ECO:0007669"/>
    <property type="project" value="TreeGrafter"/>
</dbReference>
<dbReference type="InterPro" id="IPR011009">
    <property type="entry name" value="Kinase-like_dom_sf"/>
</dbReference>
<dbReference type="Proteomes" id="UP000243515">
    <property type="component" value="Unassembled WGS sequence"/>
</dbReference>
<evidence type="ECO:0000256" key="2">
    <source>
        <dbReference type="ARBA" id="ARBA00038211"/>
    </source>
</evidence>
<comment type="pathway">
    <text evidence="1">Phospholipid metabolism; phosphatidylethanolamine biosynthesis; phosphatidylethanolamine from ethanolamine: step 1/3.</text>
</comment>
<dbReference type="GO" id="GO:0004305">
    <property type="term" value="F:ethanolamine kinase activity"/>
    <property type="evidence" value="ECO:0007669"/>
    <property type="project" value="UniProtKB-EC"/>
</dbReference>
<evidence type="ECO:0000313" key="4">
    <source>
        <dbReference type="EMBL" id="OXV05932.1"/>
    </source>
</evidence>
<keyword evidence="5" id="KW-1185">Reference proteome</keyword>
<dbReference type="Gene3D" id="3.30.200.20">
    <property type="entry name" value="Phosphorylase Kinase, domain 1"/>
    <property type="match status" value="1"/>
</dbReference>
<dbReference type="AlphaFoldDB" id="A0A232LP77"/>
<dbReference type="Pfam" id="PF01633">
    <property type="entry name" value="Choline_kinase"/>
    <property type="match status" value="1"/>
</dbReference>
<accession>A0A232LP77</accession>
<dbReference type="PANTHER" id="PTHR22603:SF66">
    <property type="entry name" value="ETHANOLAMINE KINASE"/>
    <property type="match status" value="1"/>
</dbReference>
<dbReference type="CDD" id="cd05157">
    <property type="entry name" value="ETNK_euk"/>
    <property type="match status" value="1"/>
</dbReference>
<organism evidence="4 5">
    <name type="scientific">Elaphomyces granulatus</name>
    <dbReference type="NCBI Taxonomy" id="519963"/>
    <lineage>
        <taxon>Eukaryota</taxon>
        <taxon>Fungi</taxon>
        <taxon>Dikarya</taxon>
        <taxon>Ascomycota</taxon>
        <taxon>Pezizomycotina</taxon>
        <taxon>Eurotiomycetes</taxon>
        <taxon>Eurotiomycetidae</taxon>
        <taxon>Eurotiales</taxon>
        <taxon>Elaphomycetaceae</taxon>
        <taxon>Elaphomyces</taxon>
    </lineage>
</organism>
<dbReference type="Gene3D" id="3.90.1200.10">
    <property type="match status" value="1"/>
</dbReference>
<comment type="caution">
    <text evidence="4">The sequence shown here is derived from an EMBL/GenBank/DDBJ whole genome shotgun (WGS) entry which is preliminary data.</text>
</comment>
<dbReference type="EMBL" id="NPHW01006297">
    <property type="protein sequence ID" value="OXV05932.1"/>
    <property type="molecule type" value="Genomic_DNA"/>
</dbReference>
<name>A0A232LP77_9EURO</name>
<dbReference type="SUPFAM" id="SSF56112">
    <property type="entry name" value="Protein kinase-like (PK-like)"/>
    <property type="match status" value="1"/>
</dbReference>
<dbReference type="GO" id="GO:0006646">
    <property type="term" value="P:phosphatidylethanolamine biosynthetic process"/>
    <property type="evidence" value="ECO:0007669"/>
    <property type="project" value="TreeGrafter"/>
</dbReference>
<evidence type="ECO:0000256" key="1">
    <source>
        <dbReference type="ARBA" id="ARBA00037883"/>
    </source>
</evidence>
<evidence type="ECO:0000256" key="3">
    <source>
        <dbReference type="ARBA" id="ARBA00038874"/>
    </source>
</evidence>
<gene>
    <name evidence="4" type="ORF">Egran_06302</name>
</gene>
<comment type="similarity">
    <text evidence="2">Belongs to the choline/ethanolamine kinase family.</text>
</comment>
<protein>
    <recommendedName>
        <fullName evidence="3">ethanolamine kinase</fullName>
        <ecNumber evidence="3">2.7.1.82</ecNumber>
    </recommendedName>
</protein>
<reference evidence="4 5" key="1">
    <citation type="journal article" date="2015" name="Environ. Microbiol.">
        <title>Metagenome sequence of Elaphomyces granulatus from sporocarp tissue reveals Ascomycota ectomycorrhizal fingerprints of genome expansion and a Proteobacteria-rich microbiome.</title>
        <authorList>
            <person name="Quandt C.A."/>
            <person name="Kohler A."/>
            <person name="Hesse C.N."/>
            <person name="Sharpton T.J."/>
            <person name="Martin F."/>
            <person name="Spatafora J.W."/>
        </authorList>
    </citation>
    <scope>NUCLEOTIDE SEQUENCE [LARGE SCALE GENOMIC DNA]</scope>
    <source>
        <strain evidence="4 5">OSC145934</strain>
    </source>
</reference>